<keyword evidence="8" id="KW-0472">Membrane</keyword>
<evidence type="ECO:0000256" key="3">
    <source>
        <dbReference type="ARBA" id="ARBA00022723"/>
    </source>
</evidence>
<evidence type="ECO:0000256" key="8">
    <source>
        <dbReference type="HAMAP-Rule" id="MF_00461"/>
    </source>
</evidence>
<feature type="domain" description="4Fe-4S ferredoxin-type" evidence="9">
    <location>
        <begin position="359"/>
        <end position="389"/>
    </location>
</feature>
<dbReference type="PROSITE" id="PS51379">
    <property type="entry name" value="4FE4S_FER_2"/>
    <property type="match status" value="2"/>
</dbReference>
<dbReference type="PROSITE" id="PS00198">
    <property type="entry name" value="4FE4S_FER_1"/>
    <property type="match status" value="1"/>
</dbReference>
<dbReference type="OrthoDB" id="9767754at2"/>
<comment type="similarity">
    <text evidence="8">Belongs to the 4Fe4S bacterial-type ferredoxin family. RnfC subfamily.</text>
</comment>
<dbReference type="GO" id="GO:0005886">
    <property type="term" value="C:plasma membrane"/>
    <property type="evidence" value="ECO:0007669"/>
    <property type="project" value="UniProtKB-SubCell"/>
</dbReference>
<dbReference type="AlphaFoldDB" id="A0A1C7Z0F5"/>
<dbReference type="Pfam" id="PF01512">
    <property type="entry name" value="Complex1_51K"/>
    <property type="match status" value="1"/>
</dbReference>
<dbReference type="GO" id="GO:0051539">
    <property type="term" value="F:4 iron, 4 sulfur cluster binding"/>
    <property type="evidence" value="ECO:0007669"/>
    <property type="project" value="UniProtKB-KW"/>
</dbReference>
<evidence type="ECO:0000259" key="9">
    <source>
        <dbReference type="PROSITE" id="PS51379"/>
    </source>
</evidence>
<keyword evidence="8" id="KW-1278">Translocase</keyword>
<dbReference type="PATRIC" id="fig|317.243.peg.509"/>
<dbReference type="InterPro" id="IPR017900">
    <property type="entry name" value="4Fe4S_Fe_S_CS"/>
</dbReference>
<dbReference type="EC" id="7.-.-.-" evidence="8"/>
<dbReference type="GO" id="GO:0022900">
    <property type="term" value="P:electron transport chain"/>
    <property type="evidence" value="ECO:0007669"/>
    <property type="project" value="UniProtKB-UniRule"/>
</dbReference>
<keyword evidence="3 8" id="KW-0479">Metal-binding</keyword>
<dbReference type="Pfam" id="PF13375">
    <property type="entry name" value="RnfC_N"/>
    <property type="match status" value="1"/>
</dbReference>
<dbReference type="InterPro" id="IPR019554">
    <property type="entry name" value="Soluble_ligand-bd"/>
</dbReference>
<reference evidence="10 11" key="1">
    <citation type="submission" date="2015-07" db="EMBL/GenBank/DDBJ databases">
        <title>Draft genome sequence of a diazotrophic, plant growth-promoting rhizobacterium of the Pseudomonas syringae complex.</title>
        <authorList>
            <person name="Patten C.L."/>
            <person name="Jeong H."/>
        </authorList>
    </citation>
    <scope>NUCLEOTIDE SEQUENCE [LARGE SCALE GENOMIC DNA]</scope>
    <source>
        <strain evidence="10 11">GR12-2</strain>
    </source>
</reference>
<dbReference type="Gene3D" id="3.30.70.20">
    <property type="match status" value="1"/>
</dbReference>
<dbReference type="InterPro" id="IPR010208">
    <property type="entry name" value="Ion_transpt_RnfC/RsxC"/>
</dbReference>
<dbReference type="Gene3D" id="3.10.20.600">
    <property type="match status" value="1"/>
</dbReference>
<keyword evidence="6 8" id="KW-0408">Iron</keyword>
<evidence type="ECO:0000313" key="10">
    <source>
        <dbReference type="EMBL" id="OCR22546.1"/>
    </source>
</evidence>
<dbReference type="GO" id="GO:0046872">
    <property type="term" value="F:metal ion binding"/>
    <property type="evidence" value="ECO:0007669"/>
    <property type="project" value="UniProtKB-KW"/>
</dbReference>
<dbReference type="PANTHER" id="PTHR43034">
    <property type="entry name" value="ION-TRANSLOCATING OXIDOREDUCTASE COMPLEX SUBUNIT C"/>
    <property type="match status" value="1"/>
</dbReference>
<dbReference type="InterPro" id="IPR011538">
    <property type="entry name" value="Nuo51_FMN-bd"/>
</dbReference>
<gene>
    <name evidence="8" type="primary">rnfC</name>
    <name evidence="10" type="ORF">AFK24_26015</name>
</gene>
<keyword evidence="1 8" id="KW-0813">Transport</keyword>
<keyword evidence="8" id="KW-0997">Cell inner membrane</keyword>
<feature type="binding site" evidence="8">
    <location>
        <position position="418"/>
    </location>
    <ligand>
        <name>[4Fe-4S] cluster</name>
        <dbReference type="ChEBI" id="CHEBI:49883"/>
        <label>1</label>
    </ligand>
</feature>
<organism evidence="10 11">
    <name type="scientific">Pseudomonas syringae</name>
    <dbReference type="NCBI Taxonomy" id="317"/>
    <lineage>
        <taxon>Bacteria</taxon>
        <taxon>Pseudomonadati</taxon>
        <taxon>Pseudomonadota</taxon>
        <taxon>Gammaproteobacteria</taxon>
        <taxon>Pseudomonadales</taxon>
        <taxon>Pseudomonadaceae</taxon>
        <taxon>Pseudomonas</taxon>
    </lineage>
</organism>
<evidence type="ECO:0000313" key="11">
    <source>
        <dbReference type="Proteomes" id="UP000093104"/>
    </source>
</evidence>
<dbReference type="GO" id="GO:0009055">
    <property type="term" value="F:electron transfer activity"/>
    <property type="evidence" value="ECO:0007669"/>
    <property type="project" value="InterPro"/>
</dbReference>
<dbReference type="NCBIfam" id="NF003454">
    <property type="entry name" value="PRK05035.1"/>
    <property type="match status" value="1"/>
</dbReference>
<comment type="subcellular location">
    <subcellularLocation>
        <location evidence="8">Cell inner membrane</location>
        <topology evidence="8">Peripheral membrane protein</topology>
    </subcellularLocation>
</comment>
<feature type="domain" description="4Fe-4S ferredoxin-type" evidence="9">
    <location>
        <begin position="397"/>
        <end position="428"/>
    </location>
</feature>
<protein>
    <recommendedName>
        <fullName evidence="8">Ion-translocating oxidoreductase complex subunit C</fullName>
        <ecNumber evidence="8">7.-.-.-</ecNumber>
    </recommendedName>
    <alternativeName>
        <fullName evidence="8">Rnf electron transport complex subunit C</fullName>
    </alternativeName>
</protein>
<evidence type="ECO:0000256" key="6">
    <source>
        <dbReference type="ARBA" id="ARBA00023004"/>
    </source>
</evidence>
<dbReference type="SUPFAM" id="SSF46548">
    <property type="entry name" value="alpha-helical ferredoxin"/>
    <property type="match status" value="1"/>
</dbReference>
<dbReference type="HAMAP" id="MF_00461">
    <property type="entry name" value="RsxC_RnfC"/>
    <property type="match status" value="1"/>
</dbReference>
<dbReference type="Pfam" id="PF10531">
    <property type="entry name" value="SLBB"/>
    <property type="match status" value="1"/>
</dbReference>
<feature type="binding site" evidence="8">
    <location>
        <position position="375"/>
    </location>
    <ligand>
        <name>[4Fe-4S] cluster</name>
        <dbReference type="ChEBI" id="CHEBI:49883"/>
        <label>1</label>
    </ligand>
</feature>
<evidence type="ECO:0000256" key="2">
    <source>
        <dbReference type="ARBA" id="ARBA00022485"/>
    </source>
</evidence>
<dbReference type="Pfam" id="PF13237">
    <property type="entry name" value="Fer4_10"/>
    <property type="match status" value="1"/>
</dbReference>
<dbReference type="Proteomes" id="UP000093104">
    <property type="component" value="Unassembled WGS sequence"/>
</dbReference>
<feature type="binding site" evidence="8">
    <location>
        <position position="411"/>
    </location>
    <ligand>
        <name>[4Fe-4S] cluster</name>
        <dbReference type="ChEBI" id="CHEBI:49883"/>
        <label>2</label>
    </ligand>
</feature>
<dbReference type="Gene3D" id="3.40.50.11540">
    <property type="entry name" value="NADH-ubiquinone oxidoreductase 51kDa subunit"/>
    <property type="match status" value="1"/>
</dbReference>
<proteinExistence type="inferred from homology"/>
<feature type="binding site" evidence="8">
    <location>
        <position position="414"/>
    </location>
    <ligand>
        <name>[4Fe-4S] cluster</name>
        <dbReference type="ChEBI" id="CHEBI:49883"/>
        <label>2</label>
    </ligand>
</feature>
<dbReference type="InterPro" id="IPR026902">
    <property type="entry name" value="RnfC_N"/>
</dbReference>
<evidence type="ECO:0000256" key="4">
    <source>
        <dbReference type="ARBA" id="ARBA00022737"/>
    </source>
</evidence>
<evidence type="ECO:0000256" key="7">
    <source>
        <dbReference type="ARBA" id="ARBA00023014"/>
    </source>
</evidence>
<comment type="caution">
    <text evidence="10">The sequence shown here is derived from an EMBL/GenBank/DDBJ whole genome shotgun (WGS) entry which is preliminary data.</text>
</comment>
<keyword evidence="7 8" id="KW-0411">Iron-sulfur</keyword>
<keyword evidence="8" id="KW-1003">Cell membrane</keyword>
<keyword evidence="5 8" id="KW-0249">Electron transport</keyword>
<comment type="subunit">
    <text evidence="8">The complex is composed of six subunits: RnfA, RnfB, RnfC, RnfD, RnfE and RnfG.</text>
</comment>
<evidence type="ECO:0000256" key="5">
    <source>
        <dbReference type="ARBA" id="ARBA00022982"/>
    </source>
</evidence>
<evidence type="ECO:0000256" key="1">
    <source>
        <dbReference type="ARBA" id="ARBA00022448"/>
    </source>
</evidence>
<accession>A0A1C7Z0F5</accession>
<feature type="binding site" evidence="8">
    <location>
        <position position="372"/>
    </location>
    <ligand>
        <name>[4Fe-4S] cluster</name>
        <dbReference type="ChEBI" id="CHEBI:49883"/>
        <label>1</label>
    </ligand>
</feature>
<dbReference type="NCBIfam" id="TIGR01945">
    <property type="entry name" value="rnfC"/>
    <property type="match status" value="1"/>
</dbReference>
<dbReference type="InterPro" id="IPR037225">
    <property type="entry name" value="Nuo51_FMN-bd_sf"/>
</dbReference>
<keyword evidence="4 8" id="KW-0677">Repeat</keyword>
<name>A0A1C7Z0F5_PSESX</name>
<dbReference type="InterPro" id="IPR017896">
    <property type="entry name" value="4Fe4S_Fe-S-bd"/>
</dbReference>
<dbReference type="EMBL" id="LGSI01000068">
    <property type="protein sequence ID" value="OCR22546.1"/>
    <property type="molecule type" value="Genomic_DNA"/>
</dbReference>
<dbReference type="PANTHER" id="PTHR43034:SF2">
    <property type="entry name" value="ION-TRANSLOCATING OXIDOREDUCTASE COMPLEX SUBUNIT C"/>
    <property type="match status" value="1"/>
</dbReference>
<comment type="cofactor">
    <cofactor evidence="8">
        <name>[4Fe-4S] cluster</name>
        <dbReference type="ChEBI" id="CHEBI:49883"/>
    </cofactor>
    <text evidence="8">Binds 2 [4Fe-4S] clusters per subunit.</text>
</comment>
<comment type="function">
    <text evidence="8">Part of a membrane-bound complex that couples electron transfer with translocation of ions across the membrane.</text>
</comment>
<dbReference type="SUPFAM" id="SSF142019">
    <property type="entry name" value="Nqo1 FMN-binding domain-like"/>
    <property type="match status" value="1"/>
</dbReference>
<keyword evidence="2 8" id="KW-0004">4Fe-4S</keyword>
<sequence>MFNFARIRGGIHPSPNKERSTLLPIGEVPLPQRLYLPLRQHAGAECLPLVQVGDLVLKGQLLASSPSELSAPVHAPSSGRIVEIGPIDAPHPSGLVTNGIVLECDGEDRWVTLDVPADPFDEDPTVLADRVAAAGIVGLGGAIFPAAVKLKQGAKHEIKTVLINGSECEPYLTTDDMLMRERADAIVEGARLVQHILRAYNIVIAIEDNKPEALAAMREASKEHGAIEVVAVPALYPMGSAKQLIQEITGREVPAEGRSTSVGVLVHNVGTVYAIQQALRFGRPLISRVVTVAGGCVATPRNLEVRIGTPVQTLLDACGGLTHQPQRLLLGGPMMGALLPSSQVPVIKGATGVLALDRHEVPHDEAEPCIRCARCMDACPMGLMPLEMAAHTRVDDFERANDFGLRDCILCGCCSYVCPSHIPLVQYFQYAMGKHDEQRNAARKNDYIKQATDARAQRLAEEAALKAAAKKNRAKPVTANEEVQP</sequence>
<dbReference type="RefSeq" id="WP_065835958.1">
    <property type="nucleotide sequence ID" value="NZ_LGSI01000068.1"/>
</dbReference>
<feature type="binding site" evidence="8">
    <location>
        <position position="379"/>
    </location>
    <ligand>
        <name>[4Fe-4S] cluster</name>
        <dbReference type="ChEBI" id="CHEBI:49883"/>
        <label>2</label>
    </ligand>
</feature>
<feature type="binding site" evidence="8">
    <location>
        <position position="369"/>
    </location>
    <ligand>
        <name>[4Fe-4S] cluster</name>
        <dbReference type="ChEBI" id="CHEBI:49883"/>
        <label>1</label>
    </ligand>
</feature>
<feature type="binding site" evidence="8">
    <location>
        <position position="408"/>
    </location>
    <ligand>
        <name>[4Fe-4S] cluster</name>
        <dbReference type="ChEBI" id="CHEBI:49883"/>
        <label>2</label>
    </ligand>
</feature>